<sequence>MKRKLPPLLYVTDEGRRVYEFSAVINKRKIIEIHIDPHYEEEHEQQEEQGKVFEKEIKELIGIALRHEERGMVKCECWSCEKVRKKEGKFELELKDKQNKVECSQCGRMVKELDEEHGICKRCVSQYES</sequence>
<protein>
    <submittedName>
        <fullName evidence="1">Uncharacterized protein</fullName>
    </submittedName>
</protein>
<reference evidence="1 2" key="1">
    <citation type="submission" date="2018-06" db="EMBL/GenBank/DDBJ databases">
        <title>Comparative genomics reveals the genomic features of Rhizophagus irregularis, R. cerebriforme, R. diaphanum and Gigaspora rosea, and their symbiotic lifestyle signature.</title>
        <authorList>
            <person name="Morin E."/>
            <person name="San Clemente H."/>
            <person name="Chen E.C.H."/>
            <person name="De La Providencia I."/>
            <person name="Hainaut M."/>
            <person name="Kuo A."/>
            <person name="Kohler A."/>
            <person name="Murat C."/>
            <person name="Tang N."/>
            <person name="Roy S."/>
            <person name="Loubradou J."/>
            <person name="Henrissat B."/>
            <person name="Grigoriev I.V."/>
            <person name="Corradi N."/>
            <person name="Roux C."/>
            <person name="Martin F.M."/>
        </authorList>
    </citation>
    <scope>NUCLEOTIDE SEQUENCE [LARGE SCALE GENOMIC DNA]</scope>
    <source>
        <strain evidence="1 2">DAOM 227022</strain>
    </source>
</reference>
<evidence type="ECO:0000313" key="2">
    <source>
        <dbReference type="Proteomes" id="UP000265703"/>
    </source>
</evidence>
<comment type="caution">
    <text evidence="1">The sequence shown here is derived from an EMBL/GenBank/DDBJ whole genome shotgun (WGS) entry which is preliminary data.</text>
</comment>
<dbReference type="EMBL" id="QKYT01000875">
    <property type="protein sequence ID" value="RIA80927.1"/>
    <property type="molecule type" value="Genomic_DNA"/>
</dbReference>
<proteinExistence type="predicted"/>
<name>A0A397SAB5_9GLOM</name>
<dbReference type="Proteomes" id="UP000265703">
    <property type="component" value="Unassembled WGS sequence"/>
</dbReference>
<gene>
    <name evidence="1" type="ORF">C1645_837842</name>
</gene>
<keyword evidence="2" id="KW-1185">Reference proteome</keyword>
<dbReference type="OrthoDB" id="2433953at2759"/>
<accession>A0A397SAB5</accession>
<dbReference type="AlphaFoldDB" id="A0A397SAB5"/>
<evidence type="ECO:0000313" key="1">
    <source>
        <dbReference type="EMBL" id="RIA80927.1"/>
    </source>
</evidence>
<organism evidence="1 2">
    <name type="scientific">Glomus cerebriforme</name>
    <dbReference type="NCBI Taxonomy" id="658196"/>
    <lineage>
        <taxon>Eukaryota</taxon>
        <taxon>Fungi</taxon>
        <taxon>Fungi incertae sedis</taxon>
        <taxon>Mucoromycota</taxon>
        <taxon>Glomeromycotina</taxon>
        <taxon>Glomeromycetes</taxon>
        <taxon>Glomerales</taxon>
        <taxon>Glomeraceae</taxon>
        <taxon>Glomus</taxon>
    </lineage>
</organism>